<gene>
    <name evidence="1" type="ORF">C4K68_05685</name>
</gene>
<organism evidence="1 2">
    <name type="scientific">Proteobacteria bacterium 228</name>
    <dbReference type="NCBI Taxonomy" id="2083153"/>
    <lineage>
        <taxon>Bacteria</taxon>
        <taxon>Pseudomonadati</taxon>
        <taxon>Pseudomonadota</taxon>
    </lineage>
</organism>
<dbReference type="AlphaFoldDB" id="A0A2S5KUB0"/>
<evidence type="ECO:0000313" key="1">
    <source>
        <dbReference type="EMBL" id="PPC78328.1"/>
    </source>
</evidence>
<dbReference type="EMBL" id="PRLP01000016">
    <property type="protein sequence ID" value="PPC78328.1"/>
    <property type="molecule type" value="Genomic_DNA"/>
</dbReference>
<protein>
    <submittedName>
        <fullName evidence="1">Uncharacterized protein</fullName>
    </submittedName>
</protein>
<accession>A0A2S5KUB0</accession>
<reference evidence="1 2" key="1">
    <citation type="submission" date="2018-02" db="EMBL/GenBank/DDBJ databases">
        <title>novel marine gammaproteobacteria from coastal saline agro ecosystem.</title>
        <authorList>
            <person name="Krishnan R."/>
            <person name="Ramesh Kumar N."/>
        </authorList>
    </citation>
    <scope>NUCLEOTIDE SEQUENCE [LARGE SCALE GENOMIC DNA]</scope>
    <source>
        <strain evidence="1 2">228</strain>
    </source>
</reference>
<comment type="caution">
    <text evidence="1">The sequence shown here is derived from an EMBL/GenBank/DDBJ whole genome shotgun (WGS) entry which is preliminary data.</text>
</comment>
<sequence>MFEMKAKTSPEGVDAFKQITAIVTDAVNNYVTTLQAITPVKDYLQITTSIKERFGDDPSATAQAMIKHMFDPELMMSSVKSLEEISSAAVKRMQADQSAALTTLKGTSDSYFKSITEAKTPEAWKSVQVDSMVEFYKDFKDISEEQMNTVNAIYVGSKSWMESTVASYCAK</sequence>
<evidence type="ECO:0000313" key="2">
    <source>
        <dbReference type="Proteomes" id="UP000238196"/>
    </source>
</evidence>
<name>A0A2S5KUB0_9PROT</name>
<proteinExistence type="predicted"/>
<dbReference type="Proteomes" id="UP000238196">
    <property type="component" value="Unassembled WGS sequence"/>
</dbReference>